<sequence>MLTAEGGKCDSLPSALVFKQFVNLLICQRYLGTAHDCGFHHVSDVLFHFFNFYRVFAFNS</sequence>
<reference evidence="1" key="1">
    <citation type="submission" date="2018-02" db="EMBL/GenBank/DDBJ databases">
        <title>Rhizophora mucronata_Transcriptome.</title>
        <authorList>
            <person name="Meera S.P."/>
            <person name="Sreeshan A."/>
            <person name="Augustine A."/>
        </authorList>
    </citation>
    <scope>NUCLEOTIDE SEQUENCE</scope>
    <source>
        <tissue evidence="1">Leaf</tissue>
    </source>
</reference>
<proteinExistence type="predicted"/>
<dbReference type="AlphaFoldDB" id="A0A2P2PU98"/>
<dbReference type="EMBL" id="GGEC01077830">
    <property type="protein sequence ID" value="MBX58314.1"/>
    <property type="molecule type" value="Transcribed_RNA"/>
</dbReference>
<protein>
    <submittedName>
        <fullName evidence="1">Uncharacterized protein</fullName>
    </submittedName>
</protein>
<evidence type="ECO:0000313" key="1">
    <source>
        <dbReference type="EMBL" id="MBX58314.1"/>
    </source>
</evidence>
<accession>A0A2P2PU98</accession>
<organism evidence="1">
    <name type="scientific">Rhizophora mucronata</name>
    <name type="common">Asiatic mangrove</name>
    <dbReference type="NCBI Taxonomy" id="61149"/>
    <lineage>
        <taxon>Eukaryota</taxon>
        <taxon>Viridiplantae</taxon>
        <taxon>Streptophyta</taxon>
        <taxon>Embryophyta</taxon>
        <taxon>Tracheophyta</taxon>
        <taxon>Spermatophyta</taxon>
        <taxon>Magnoliopsida</taxon>
        <taxon>eudicotyledons</taxon>
        <taxon>Gunneridae</taxon>
        <taxon>Pentapetalae</taxon>
        <taxon>rosids</taxon>
        <taxon>fabids</taxon>
        <taxon>Malpighiales</taxon>
        <taxon>Rhizophoraceae</taxon>
        <taxon>Rhizophora</taxon>
    </lineage>
</organism>
<name>A0A2P2PU98_RHIMU</name>